<keyword evidence="1" id="KW-0175">Coiled coil</keyword>
<sequence length="230" mass="26783">MSEKSYYSESFLSDDTVVPNSALIEQLRSEMKAESNKVNEKVRLLQLKLSDADMENTDHKKRIAELENTVENQGLKIDQLEKTLEEKVLENEMQTLNVSSEMKIFKPAQKPAAFQENYGLHEKQLEILQEYGCLGHFTENDEFEDYGGNKYTDQTSFALMMKAYKNGLKEFTLKGEKFDSKREFKSWMLLRVLKREYTIGKKLTLKVFTSKLFFRRIGLTEEKNGIADII</sequence>
<evidence type="ECO:0000313" key="2">
    <source>
        <dbReference type="EMBL" id="CAG5104729.1"/>
    </source>
</evidence>
<dbReference type="EMBL" id="OU015566">
    <property type="protein sequence ID" value="CAG5104729.1"/>
    <property type="molecule type" value="Genomic_DNA"/>
</dbReference>
<accession>A0ABN7SSB3</accession>
<gene>
    <name evidence="2" type="ORF">OKIOD_LOCUS10253</name>
</gene>
<protein>
    <submittedName>
        <fullName evidence="2">Oidioi.mRNA.OKI2018_I69.chr1.g1488.t1.cds</fullName>
    </submittedName>
</protein>
<proteinExistence type="predicted"/>
<dbReference type="Proteomes" id="UP001158576">
    <property type="component" value="Chromosome 1"/>
</dbReference>
<keyword evidence="3" id="KW-1185">Reference proteome</keyword>
<evidence type="ECO:0000313" key="3">
    <source>
        <dbReference type="Proteomes" id="UP001158576"/>
    </source>
</evidence>
<evidence type="ECO:0000256" key="1">
    <source>
        <dbReference type="SAM" id="Coils"/>
    </source>
</evidence>
<organism evidence="2 3">
    <name type="scientific">Oikopleura dioica</name>
    <name type="common">Tunicate</name>
    <dbReference type="NCBI Taxonomy" id="34765"/>
    <lineage>
        <taxon>Eukaryota</taxon>
        <taxon>Metazoa</taxon>
        <taxon>Chordata</taxon>
        <taxon>Tunicata</taxon>
        <taxon>Appendicularia</taxon>
        <taxon>Copelata</taxon>
        <taxon>Oikopleuridae</taxon>
        <taxon>Oikopleura</taxon>
    </lineage>
</organism>
<feature type="coiled-coil region" evidence="1">
    <location>
        <begin position="24"/>
        <end position="97"/>
    </location>
</feature>
<name>A0ABN7SSB3_OIKDI</name>
<reference evidence="2 3" key="1">
    <citation type="submission" date="2021-04" db="EMBL/GenBank/DDBJ databases">
        <authorList>
            <person name="Bliznina A."/>
        </authorList>
    </citation>
    <scope>NUCLEOTIDE SEQUENCE [LARGE SCALE GENOMIC DNA]</scope>
</reference>